<evidence type="ECO:0000256" key="3">
    <source>
        <dbReference type="ARBA" id="ARBA00022692"/>
    </source>
</evidence>
<evidence type="ECO:0000256" key="8">
    <source>
        <dbReference type="ARBA" id="ARBA00023224"/>
    </source>
</evidence>
<dbReference type="GO" id="GO:0004930">
    <property type="term" value="F:G protein-coupled receptor activity"/>
    <property type="evidence" value="ECO:0007669"/>
    <property type="project" value="UniProtKB-KW"/>
</dbReference>
<dbReference type="PRINTS" id="PR00237">
    <property type="entry name" value="GPCRRHODOPSN"/>
</dbReference>
<keyword evidence="6 10" id="KW-0472">Membrane</keyword>
<evidence type="ECO:0000256" key="1">
    <source>
        <dbReference type="ARBA" id="ARBA00004651"/>
    </source>
</evidence>
<dbReference type="PANTHER" id="PTHR24228">
    <property type="entry name" value="B2 BRADYKININ RECEPTOR/ANGIOTENSIN II RECEPTOR"/>
    <property type="match status" value="1"/>
</dbReference>
<evidence type="ECO:0000256" key="2">
    <source>
        <dbReference type="ARBA" id="ARBA00022475"/>
    </source>
</evidence>
<evidence type="ECO:0000313" key="13">
    <source>
        <dbReference type="Proteomes" id="UP000762676"/>
    </source>
</evidence>
<protein>
    <submittedName>
        <fullName evidence="12">G-protein coupled receptor moody</fullName>
    </submittedName>
</protein>
<feature type="transmembrane region" description="Helical" evidence="10">
    <location>
        <begin position="165"/>
        <end position="187"/>
    </location>
</feature>
<evidence type="ECO:0000313" key="12">
    <source>
        <dbReference type="EMBL" id="GFR74988.1"/>
    </source>
</evidence>
<feature type="region of interest" description="Disordered" evidence="9">
    <location>
        <begin position="246"/>
        <end position="274"/>
    </location>
</feature>
<keyword evidence="5" id="KW-0297">G-protein coupled receptor</keyword>
<reference evidence="12 13" key="1">
    <citation type="journal article" date="2021" name="Elife">
        <title>Chloroplast acquisition without the gene transfer in kleptoplastic sea slugs, Plakobranchus ocellatus.</title>
        <authorList>
            <person name="Maeda T."/>
            <person name="Takahashi S."/>
            <person name="Yoshida T."/>
            <person name="Shimamura S."/>
            <person name="Takaki Y."/>
            <person name="Nagai Y."/>
            <person name="Toyoda A."/>
            <person name="Suzuki Y."/>
            <person name="Arimoto A."/>
            <person name="Ishii H."/>
            <person name="Satoh N."/>
            <person name="Nishiyama T."/>
            <person name="Hasebe M."/>
            <person name="Maruyama T."/>
            <person name="Minagawa J."/>
            <person name="Obokata J."/>
            <person name="Shigenobu S."/>
        </authorList>
    </citation>
    <scope>NUCLEOTIDE SEQUENCE [LARGE SCALE GENOMIC DNA]</scope>
</reference>
<keyword evidence="3 10" id="KW-0812">Transmembrane</keyword>
<sequence length="335" mass="37627">MTITAIAWNRYKLVVDSQMYHSIFTRRNLALVLALTWLVPLLFLQPAAFRVWGHFDFIPTMSSCNLDLDSSSQTFKIFLLIVRAAIPSGLIIYFYTSIYIATRASRMRLQRSSRGCNNNRNLDVDPGKEFISSESSLDTTPANSLTELQASVPARSREQKREMRLTRMMIAIFLVFVVSYFPCTISSAIDMTHILSKTFHMFCQTSIFLGSAINPMLYGFMNSQFRTAYYNIIMCSLIQQRQQRAGTTTTAANSPASSRRKRQTTGSVGDRSRKVRAAHPVPAYSLLHDKLSKTLALDGSGSPTKSPLSDKSNSPNFDVDNINTLKVAKLQSIKI</sequence>
<evidence type="ECO:0000256" key="4">
    <source>
        <dbReference type="ARBA" id="ARBA00022989"/>
    </source>
</evidence>
<keyword evidence="8" id="KW-0807">Transducer</keyword>
<feature type="transmembrane region" description="Helical" evidence="10">
    <location>
        <begin position="199"/>
        <end position="220"/>
    </location>
</feature>
<dbReference type="GO" id="GO:0005886">
    <property type="term" value="C:plasma membrane"/>
    <property type="evidence" value="ECO:0007669"/>
    <property type="project" value="UniProtKB-SubCell"/>
</dbReference>
<dbReference type="SUPFAM" id="SSF81321">
    <property type="entry name" value="Family A G protein-coupled receptor-like"/>
    <property type="match status" value="1"/>
</dbReference>
<comment type="caution">
    <text evidence="12">The sequence shown here is derived from an EMBL/GenBank/DDBJ whole genome shotgun (WGS) entry which is preliminary data.</text>
</comment>
<dbReference type="InterPro" id="IPR000276">
    <property type="entry name" value="GPCR_Rhodpsn"/>
</dbReference>
<dbReference type="Pfam" id="PF00001">
    <property type="entry name" value="7tm_1"/>
    <property type="match status" value="1"/>
</dbReference>
<evidence type="ECO:0000256" key="9">
    <source>
        <dbReference type="SAM" id="MobiDB-lite"/>
    </source>
</evidence>
<proteinExistence type="predicted"/>
<dbReference type="InterPro" id="IPR017452">
    <property type="entry name" value="GPCR_Rhodpsn_7TM"/>
</dbReference>
<keyword evidence="13" id="KW-1185">Reference proteome</keyword>
<comment type="subcellular location">
    <subcellularLocation>
        <location evidence="1">Cell membrane</location>
        <topology evidence="1">Multi-pass membrane protein</topology>
    </subcellularLocation>
</comment>
<feature type="transmembrane region" description="Helical" evidence="10">
    <location>
        <begin position="77"/>
        <end position="101"/>
    </location>
</feature>
<keyword evidence="4 10" id="KW-1133">Transmembrane helix</keyword>
<keyword evidence="2" id="KW-1003">Cell membrane</keyword>
<evidence type="ECO:0000256" key="10">
    <source>
        <dbReference type="SAM" id="Phobius"/>
    </source>
</evidence>
<feature type="compositionally biased region" description="Polar residues" evidence="9">
    <location>
        <begin position="301"/>
        <end position="317"/>
    </location>
</feature>
<feature type="region of interest" description="Disordered" evidence="9">
    <location>
        <begin position="298"/>
        <end position="317"/>
    </location>
</feature>
<feature type="domain" description="G-protein coupled receptors family 1 profile" evidence="11">
    <location>
        <begin position="1"/>
        <end position="218"/>
    </location>
</feature>
<dbReference type="PROSITE" id="PS50262">
    <property type="entry name" value="G_PROTEIN_RECEP_F1_2"/>
    <property type="match status" value="1"/>
</dbReference>
<accession>A0AAV4FQH3</accession>
<gene>
    <name evidence="12" type="ORF">ElyMa_000444000</name>
</gene>
<evidence type="ECO:0000256" key="7">
    <source>
        <dbReference type="ARBA" id="ARBA00023170"/>
    </source>
</evidence>
<dbReference type="PANTHER" id="PTHR24228:SF74">
    <property type="entry name" value="G-PROTEIN COUPLED RECEPTORS FAMILY 1 PROFILE DOMAIN-CONTAINING PROTEIN"/>
    <property type="match status" value="1"/>
</dbReference>
<evidence type="ECO:0000259" key="11">
    <source>
        <dbReference type="PROSITE" id="PS50262"/>
    </source>
</evidence>
<dbReference type="Gene3D" id="1.20.1070.10">
    <property type="entry name" value="Rhodopsin 7-helix transmembrane proteins"/>
    <property type="match status" value="1"/>
</dbReference>
<name>A0AAV4FQH3_9GAST</name>
<evidence type="ECO:0000256" key="5">
    <source>
        <dbReference type="ARBA" id="ARBA00023040"/>
    </source>
</evidence>
<keyword evidence="7 12" id="KW-0675">Receptor</keyword>
<feature type="compositionally biased region" description="Low complexity" evidence="9">
    <location>
        <begin position="246"/>
        <end position="257"/>
    </location>
</feature>
<organism evidence="12 13">
    <name type="scientific">Elysia marginata</name>
    <dbReference type="NCBI Taxonomy" id="1093978"/>
    <lineage>
        <taxon>Eukaryota</taxon>
        <taxon>Metazoa</taxon>
        <taxon>Spiralia</taxon>
        <taxon>Lophotrochozoa</taxon>
        <taxon>Mollusca</taxon>
        <taxon>Gastropoda</taxon>
        <taxon>Heterobranchia</taxon>
        <taxon>Euthyneura</taxon>
        <taxon>Panpulmonata</taxon>
        <taxon>Sacoglossa</taxon>
        <taxon>Placobranchoidea</taxon>
        <taxon>Plakobranchidae</taxon>
        <taxon>Elysia</taxon>
    </lineage>
</organism>
<dbReference type="AlphaFoldDB" id="A0AAV4FQH3"/>
<evidence type="ECO:0000256" key="6">
    <source>
        <dbReference type="ARBA" id="ARBA00023136"/>
    </source>
</evidence>
<dbReference type="Proteomes" id="UP000762676">
    <property type="component" value="Unassembled WGS sequence"/>
</dbReference>
<dbReference type="EMBL" id="BMAT01000875">
    <property type="protein sequence ID" value="GFR74988.1"/>
    <property type="molecule type" value="Genomic_DNA"/>
</dbReference>